<reference evidence="2" key="1">
    <citation type="submission" date="2021-02" db="EMBL/GenBank/DDBJ databases">
        <authorList>
            <person name="Nowell W R."/>
        </authorList>
    </citation>
    <scope>NUCLEOTIDE SEQUENCE</scope>
</reference>
<dbReference type="AlphaFoldDB" id="A0A814VNZ1"/>
<dbReference type="Proteomes" id="UP000663882">
    <property type="component" value="Unassembled WGS sequence"/>
</dbReference>
<organism evidence="2 3">
    <name type="scientific">Rotaria sordida</name>
    <dbReference type="NCBI Taxonomy" id="392033"/>
    <lineage>
        <taxon>Eukaryota</taxon>
        <taxon>Metazoa</taxon>
        <taxon>Spiralia</taxon>
        <taxon>Gnathifera</taxon>
        <taxon>Rotifera</taxon>
        <taxon>Eurotatoria</taxon>
        <taxon>Bdelloidea</taxon>
        <taxon>Philodinida</taxon>
        <taxon>Philodinidae</taxon>
        <taxon>Rotaria</taxon>
    </lineage>
</organism>
<evidence type="ECO:0000313" key="2">
    <source>
        <dbReference type="EMBL" id="CAF1190916.1"/>
    </source>
</evidence>
<keyword evidence="1" id="KW-0812">Transmembrane</keyword>
<evidence type="ECO:0000256" key="1">
    <source>
        <dbReference type="SAM" id="Phobius"/>
    </source>
</evidence>
<name>A0A814VNZ1_9BILA</name>
<dbReference type="OrthoDB" id="10551330at2759"/>
<accession>A0A814VNZ1</accession>
<comment type="caution">
    <text evidence="2">The sequence shown here is derived from an EMBL/GenBank/DDBJ whole genome shotgun (WGS) entry which is preliminary data.</text>
</comment>
<feature type="transmembrane region" description="Helical" evidence="1">
    <location>
        <begin position="12"/>
        <end position="31"/>
    </location>
</feature>
<keyword evidence="1" id="KW-1133">Transmembrane helix</keyword>
<evidence type="ECO:0000313" key="3">
    <source>
        <dbReference type="Proteomes" id="UP000663882"/>
    </source>
</evidence>
<gene>
    <name evidence="2" type="ORF">RFH988_LOCUS24048</name>
</gene>
<sequence>MIRRLQIRVFEVIVIICVNVLLSSATGYYAIAPFEGIPHYGSVYSYNLQSSAFRFYGNFSFEIDDNTTDFSDDSCSIGNCDIYAKTERQHQITIVLMHWLFVKDA</sequence>
<keyword evidence="1" id="KW-0472">Membrane</keyword>
<proteinExistence type="predicted"/>
<protein>
    <submittedName>
        <fullName evidence="2">Uncharacterized protein</fullName>
    </submittedName>
</protein>
<dbReference type="EMBL" id="CAJNOO010001721">
    <property type="protein sequence ID" value="CAF1190916.1"/>
    <property type="molecule type" value="Genomic_DNA"/>
</dbReference>